<keyword evidence="4 5" id="KW-0411">Iron-sulfur</keyword>
<keyword evidence="5" id="KW-0414">Isoprene biosynthesis</keyword>
<feature type="binding site" evidence="5">
    <location>
        <position position="125"/>
    </location>
    <ligand>
        <name>(2E)-4-hydroxy-3-methylbut-2-enyl diphosphate</name>
        <dbReference type="ChEBI" id="CHEBI:128753"/>
    </ligand>
</feature>
<dbReference type="EC" id="1.17.7.4" evidence="5"/>
<feature type="binding site" evidence="5">
    <location>
        <position position="223"/>
    </location>
    <ligand>
        <name>isopentenyl diphosphate</name>
        <dbReference type="ChEBI" id="CHEBI:128769"/>
    </ligand>
</feature>
<dbReference type="Gene3D" id="3.40.50.11270">
    <property type="match status" value="1"/>
</dbReference>
<feature type="binding site" evidence="5">
    <location>
        <position position="42"/>
    </location>
    <ligand>
        <name>(2E)-4-hydroxy-3-methylbut-2-enyl diphosphate</name>
        <dbReference type="ChEBI" id="CHEBI:128753"/>
    </ligand>
</feature>
<name>A0A9D2HPJ9_9BACT</name>
<comment type="catalytic activity">
    <reaction evidence="5">
        <text>dimethylallyl diphosphate + 2 oxidized [2Fe-2S]-[ferredoxin] + H2O = (2E)-4-hydroxy-3-methylbut-2-enyl diphosphate + 2 reduced [2Fe-2S]-[ferredoxin] + 2 H(+)</text>
        <dbReference type="Rhea" id="RHEA:24825"/>
        <dbReference type="Rhea" id="RHEA-COMP:10000"/>
        <dbReference type="Rhea" id="RHEA-COMP:10001"/>
        <dbReference type="ChEBI" id="CHEBI:15377"/>
        <dbReference type="ChEBI" id="CHEBI:15378"/>
        <dbReference type="ChEBI" id="CHEBI:33737"/>
        <dbReference type="ChEBI" id="CHEBI:33738"/>
        <dbReference type="ChEBI" id="CHEBI:57623"/>
        <dbReference type="ChEBI" id="CHEBI:128753"/>
        <dbReference type="EC" id="1.17.7.4"/>
    </reaction>
</comment>
<dbReference type="GO" id="GO:0051745">
    <property type="term" value="F:4-hydroxy-3-methylbut-2-enyl diphosphate reductase activity"/>
    <property type="evidence" value="ECO:0007669"/>
    <property type="project" value="UniProtKB-UniRule"/>
</dbReference>
<feature type="binding site" evidence="5">
    <location>
        <position position="75"/>
    </location>
    <ligand>
        <name>dimethylallyl diphosphate</name>
        <dbReference type="ChEBI" id="CHEBI:57623"/>
    </ligand>
</feature>
<evidence type="ECO:0000256" key="5">
    <source>
        <dbReference type="HAMAP-Rule" id="MF_00191"/>
    </source>
</evidence>
<evidence type="ECO:0000313" key="7">
    <source>
        <dbReference type="Proteomes" id="UP000823821"/>
    </source>
</evidence>
<comment type="cofactor">
    <cofactor evidence="5">
        <name>[4Fe-4S] cluster</name>
        <dbReference type="ChEBI" id="CHEBI:49883"/>
    </cofactor>
    <text evidence="5">Binds 1 [4Fe-4S] cluster per subunit.</text>
</comment>
<comment type="similarity">
    <text evidence="5">Belongs to the IspH family.</text>
</comment>
<dbReference type="PANTHER" id="PTHR30426">
    <property type="entry name" value="4-HYDROXY-3-METHYLBUT-2-ENYL DIPHOSPHATE REDUCTASE"/>
    <property type="match status" value="1"/>
</dbReference>
<reference evidence="6" key="1">
    <citation type="journal article" date="2021" name="PeerJ">
        <title>Extensive microbial diversity within the chicken gut microbiome revealed by metagenomics and culture.</title>
        <authorList>
            <person name="Gilroy R."/>
            <person name="Ravi A."/>
            <person name="Getino M."/>
            <person name="Pursley I."/>
            <person name="Horton D.L."/>
            <person name="Alikhan N.F."/>
            <person name="Baker D."/>
            <person name="Gharbi K."/>
            <person name="Hall N."/>
            <person name="Watson M."/>
            <person name="Adriaenssens E.M."/>
            <person name="Foster-Nyarko E."/>
            <person name="Jarju S."/>
            <person name="Secka A."/>
            <person name="Antonio M."/>
            <person name="Oren A."/>
            <person name="Chaudhuri R.R."/>
            <person name="La Ragione R."/>
            <person name="Hildebrand F."/>
            <person name="Pallen M.J."/>
        </authorList>
    </citation>
    <scope>NUCLEOTIDE SEQUENCE</scope>
    <source>
        <strain evidence="6">5032</strain>
    </source>
</reference>
<comment type="pathway">
    <text evidence="5">Isoprenoid biosynthesis; isopentenyl diphosphate biosynthesis via DXP pathway; isopentenyl diphosphate from 1-deoxy-D-xylulose 5-phosphate: step 6/6.</text>
</comment>
<comment type="catalytic activity">
    <reaction evidence="5">
        <text>isopentenyl diphosphate + 2 oxidized [2Fe-2S]-[ferredoxin] + H2O = (2E)-4-hydroxy-3-methylbut-2-enyl diphosphate + 2 reduced [2Fe-2S]-[ferredoxin] + 2 H(+)</text>
        <dbReference type="Rhea" id="RHEA:24488"/>
        <dbReference type="Rhea" id="RHEA-COMP:10000"/>
        <dbReference type="Rhea" id="RHEA-COMP:10001"/>
        <dbReference type="ChEBI" id="CHEBI:15377"/>
        <dbReference type="ChEBI" id="CHEBI:15378"/>
        <dbReference type="ChEBI" id="CHEBI:33737"/>
        <dbReference type="ChEBI" id="CHEBI:33738"/>
        <dbReference type="ChEBI" id="CHEBI:128753"/>
        <dbReference type="ChEBI" id="CHEBI:128769"/>
        <dbReference type="EC" id="1.17.7.4"/>
    </reaction>
</comment>
<comment type="pathway">
    <text evidence="5">Isoprenoid biosynthesis; dimethylallyl diphosphate biosynthesis; dimethylallyl diphosphate from (2E)-4-hydroxy-3-methylbutenyl diphosphate: step 1/1.</text>
</comment>
<evidence type="ECO:0000313" key="6">
    <source>
        <dbReference type="EMBL" id="HJA79564.1"/>
    </source>
</evidence>
<feature type="binding site" evidence="5">
    <location>
        <position position="221"/>
    </location>
    <ligand>
        <name>dimethylallyl diphosphate</name>
        <dbReference type="ChEBI" id="CHEBI:57623"/>
    </ligand>
</feature>
<feature type="binding site" evidence="5">
    <location>
        <position position="223"/>
    </location>
    <ligand>
        <name>dimethylallyl diphosphate</name>
        <dbReference type="ChEBI" id="CHEBI:57623"/>
    </ligand>
</feature>
<comment type="caution">
    <text evidence="5">Lacks conserved residue(s) required for the propagation of feature annotation.</text>
</comment>
<protein>
    <recommendedName>
        <fullName evidence="5">4-hydroxy-3-methylbut-2-enyl diphosphate reductase</fullName>
        <shortName evidence="5">HMBPP reductase</shortName>
        <ecNumber evidence="5">1.17.7.4</ecNumber>
    </recommendedName>
</protein>
<feature type="binding site" evidence="5">
    <location>
        <position position="193"/>
    </location>
    <ligand>
        <name>[4Fe-4S] cluster</name>
        <dbReference type="ChEBI" id="CHEBI:49883"/>
    </ligand>
</feature>
<sequence length="282" mass="30321">MEILRAKTAGFCMGVSLALQKLDTALEQAHGKRICTLGPIIHNPQVLADYERRGVFCAASPDELGPGDCVLIRAHGITRQVEEAVRASGAQVQDATCPKVKKAQLSIFKATEGGATLLLFGEAEHPEVRGLLSYARGAAHVFGSSAELAGLPLDPAVDYVLASQTTQDRGVFENLVREWQARLPHLEVLSTICDATRERQDEALKIAACVDVMVVVGGRQSGNTRRLADLAAQCGRTTFHIEEPSELRAENFSKKSRVGLTAGASTPKRLIDAAQSWLEALP</sequence>
<keyword evidence="5 6" id="KW-0560">Oxidoreductase</keyword>
<dbReference type="PANTHER" id="PTHR30426:SF0">
    <property type="entry name" value="4-HYDROXY-3-METHYLBUT-2-ENYL DIPHOSPHATE REDUCTASE"/>
    <property type="match status" value="1"/>
</dbReference>
<feature type="binding site" evidence="5">
    <location>
        <position position="165"/>
    </location>
    <ligand>
        <name>(2E)-4-hydroxy-3-methylbut-2-enyl diphosphate</name>
        <dbReference type="ChEBI" id="CHEBI:128753"/>
    </ligand>
</feature>
<organism evidence="6 7">
    <name type="scientific">Candidatus Desulfovibrio intestinavium</name>
    <dbReference type="NCBI Taxonomy" id="2838534"/>
    <lineage>
        <taxon>Bacteria</taxon>
        <taxon>Pseudomonadati</taxon>
        <taxon>Thermodesulfobacteriota</taxon>
        <taxon>Desulfovibrionia</taxon>
        <taxon>Desulfovibrionales</taxon>
        <taxon>Desulfovibrionaceae</taxon>
        <taxon>Desulfovibrio</taxon>
    </lineage>
</organism>
<feature type="binding site" evidence="5">
    <location>
        <position position="75"/>
    </location>
    <ligand>
        <name>isopentenyl diphosphate</name>
        <dbReference type="ChEBI" id="CHEBI:128769"/>
    </ligand>
</feature>
<dbReference type="CDD" id="cd13944">
    <property type="entry name" value="lytB_ispH"/>
    <property type="match status" value="1"/>
</dbReference>
<keyword evidence="2 5" id="KW-0479">Metal-binding</keyword>
<dbReference type="GO" id="GO:0016114">
    <property type="term" value="P:terpenoid biosynthetic process"/>
    <property type="evidence" value="ECO:0007669"/>
    <property type="project" value="UniProtKB-UniRule"/>
</dbReference>
<accession>A0A9D2HPJ9</accession>
<dbReference type="Gene3D" id="3.40.1010.20">
    <property type="entry name" value="4-hydroxy-3-methylbut-2-enyl diphosphate reductase, catalytic domain"/>
    <property type="match status" value="2"/>
</dbReference>
<feature type="binding site" evidence="5">
    <location>
        <position position="97"/>
    </location>
    <ligand>
        <name>[4Fe-4S] cluster</name>
        <dbReference type="ChEBI" id="CHEBI:49883"/>
    </ligand>
</feature>
<evidence type="ECO:0000256" key="2">
    <source>
        <dbReference type="ARBA" id="ARBA00022723"/>
    </source>
</evidence>
<dbReference type="NCBIfam" id="TIGR00216">
    <property type="entry name" value="ispH_lytB"/>
    <property type="match status" value="1"/>
</dbReference>
<evidence type="ECO:0000256" key="1">
    <source>
        <dbReference type="ARBA" id="ARBA00022485"/>
    </source>
</evidence>
<feature type="active site" description="Proton donor" evidence="5">
    <location>
        <position position="127"/>
    </location>
</feature>
<evidence type="ECO:0000256" key="3">
    <source>
        <dbReference type="ARBA" id="ARBA00023004"/>
    </source>
</evidence>
<dbReference type="GO" id="GO:0019288">
    <property type="term" value="P:isopentenyl diphosphate biosynthetic process, methylerythritol 4-phosphate pathway"/>
    <property type="evidence" value="ECO:0007669"/>
    <property type="project" value="UniProtKB-UniRule"/>
</dbReference>
<reference evidence="6" key="2">
    <citation type="submission" date="2021-04" db="EMBL/GenBank/DDBJ databases">
        <authorList>
            <person name="Gilroy R."/>
        </authorList>
    </citation>
    <scope>NUCLEOTIDE SEQUENCE</scope>
    <source>
        <strain evidence="6">5032</strain>
    </source>
</reference>
<proteinExistence type="inferred from homology"/>
<dbReference type="HAMAP" id="MF_00191">
    <property type="entry name" value="IspH"/>
    <property type="match status" value="1"/>
</dbReference>
<dbReference type="GO" id="GO:0050992">
    <property type="term" value="P:dimethylallyl diphosphate biosynthetic process"/>
    <property type="evidence" value="ECO:0007669"/>
    <property type="project" value="UniProtKB-UniRule"/>
</dbReference>
<keyword evidence="1 5" id="KW-0004">4Fe-4S</keyword>
<dbReference type="GO" id="GO:0051539">
    <property type="term" value="F:4 iron, 4 sulfur cluster binding"/>
    <property type="evidence" value="ECO:0007669"/>
    <property type="project" value="UniProtKB-UniRule"/>
</dbReference>
<comment type="function">
    <text evidence="5">Catalyzes the conversion of 1-hydroxy-2-methyl-2-(E)-butenyl 4-diphosphate (HMBPP) into a mixture of isopentenyl diphosphate (IPP) and dimethylallyl diphosphate (DMAPP). Acts in the terminal step of the DOXP/MEP pathway for isoprenoid precursor biosynthesis.</text>
</comment>
<feature type="binding site" evidence="5">
    <location>
        <position position="12"/>
    </location>
    <ligand>
        <name>[4Fe-4S] cluster</name>
        <dbReference type="ChEBI" id="CHEBI:49883"/>
    </ligand>
</feature>
<feature type="binding site" evidence="5">
    <location>
        <position position="42"/>
    </location>
    <ligand>
        <name>dimethylallyl diphosphate</name>
        <dbReference type="ChEBI" id="CHEBI:57623"/>
    </ligand>
</feature>
<dbReference type="GO" id="GO:0046872">
    <property type="term" value="F:metal ion binding"/>
    <property type="evidence" value="ECO:0007669"/>
    <property type="project" value="UniProtKB-KW"/>
</dbReference>
<feature type="binding site" evidence="5">
    <location>
        <position position="125"/>
    </location>
    <ligand>
        <name>isopentenyl diphosphate</name>
        <dbReference type="ChEBI" id="CHEBI:128769"/>
    </ligand>
</feature>
<gene>
    <name evidence="5 6" type="primary">ispH</name>
    <name evidence="6" type="ORF">H9784_08395</name>
</gene>
<feature type="binding site" evidence="5">
    <location>
        <position position="265"/>
    </location>
    <ligand>
        <name>isopentenyl diphosphate</name>
        <dbReference type="ChEBI" id="CHEBI:128769"/>
    </ligand>
</feature>
<feature type="binding site" evidence="5">
    <location>
        <position position="75"/>
    </location>
    <ligand>
        <name>(2E)-4-hydroxy-3-methylbut-2-enyl diphosphate</name>
        <dbReference type="ChEBI" id="CHEBI:128753"/>
    </ligand>
</feature>
<dbReference type="Pfam" id="PF02401">
    <property type="entry name" value="LYTB"/>
    <property type="match status" value="1"/>
</dbReference>
<dbReference type="AlphaFoldDB" id="A0A9D2HPJ9"/>
<feature type="binding site" evidence="5">
    <location>
        <position position="221"/>
    </location>
    <ligand>
        <name>(2E)-4-hydroxy-3-methylbut-2-enyl diphosphate</name>
        <dbReference type="ChEBI" id="CHEBI:128753"/>
    </ligand>
</feature>
<feature type="binding site" evidence="5">
    <location>
        <position position="42"/>
    </location>
    <ligand>
        <name>isopentenyl diphosphate</name>
        <dbReference type="ChEBI" id="CHEBI:128769"/>
    </ligand>
</feature>
<evidence type="ECO:0000256" key="4">
    <source>
        <dbReference type="ARBA" id="ARBA00023014"/>
    </source>
</evidence>
<dbReference type="InterPro" id="IPR003451">
    <property type="entry name" value="LytB/IspH"/>
</dbReference>
<feature type="binding site" evidence="5">
    <location>
        <position position="265"/>
    </location>
    <ligand>
        <name>dimethylallyl diphosphate</name>
        <dbReference type="ChEBI" id="CHEBI:57623"/>
    </ligand>
</feature>
<feature type="binding site" evidence="5">
    <location>
        <position position="265"/>
    </location>
    <ligand>
        <name>(2E)-4-hydroxy-3-methylbut-2-enyl diphosphate</name>
        <dbReference type="ChEBI" id="CHEBI:128753"/>
    </ligand>
</feature>
<dbReference type="EMBL" id="DWZD01000046">
    <property type="protein sequence ID" value="HJA79564.1"/>
    <property type="molecule type" value="Genomic_DNA"/>
</dbReference>
<comment type="caution">
    <text evidence="6">The sequence shown here is derived from an EMBL/GenBank/DDBJ whole genome shotgun (WGS) entry which is preliminary data.</text>
</comment>
<keyword evidence="3 5" id="KW-0408">Iron</keyword>
<feature type="binding site" evidence="5">
    <location>
        <position position="221"/>
    </location>
    <ligand>
        <name>isopentenyl diphosphate</name>
        <dbReference type="ChEBI" id="CHEBI:128769"/>
    </ligand>
</feature>
<feature type="binding site" evidence="5">
    <location>
        <position position="125"/>
    </location>
    <ligand>
        <name>dimethylallyl diphosphate</name>
        <dbReference type="ChEBI" id="CHEBI:57623"/>
    </ligand>
</feature>
<dbReference type="Proteomes" id="UP000823821">
    <property type="component" value="Unassembled WGS sequence"/>
</dbReference>
<feature type="binding site" evidence="5">
    <location>
        <position position="223"/>
    </location>
    <ligand>
        <name>(2E)-4-hydroxy-3-methylbut-2-enyl diphosphate</name>
        <dbReference type="ChEBI" id="CHEBI:128753"/>
    </ligand>
</feature>